<proteinExistence type="predicted"/>
<evidence type="ECO:0000256" key="1">
    <source>
        <dbReference type="SAM" id="MobiDB-lite"/>
    </source>
</evidence>
<dbReference type="STRING" id="1123501.Wenmar_03269"/>
<dbReference type="Proteomes" id="UP000035100">
    <property type="component" value="Unassembled WGS sequence"/>
</dbReference>
<dbReference type="PANTHER" id="PTHR43861:SF1">
    <property type="entry name" value="TRANS-ACONITATE 2-METHYLTRANSFERASE"/>
    <property type="match status" value="1"/>
</dbReference>
<keyword evidence="4" id="KW-1185">Reference proteome</keyword>
<dbReference type="eggNOG" id="COG2226">
    <property type="taxonomic scope" value="Bacteria"/>
</dbReference>
<dbReference type="InterPro" id="IPR029063">
    <property type="entry name" value="SAM-dependent_MTases_sf"/>
</dbReference>
<dbReference type="GO" id="GO:0008168">
    <property type="term" value="F:methyltransferase activity"/>
    <property type="evidence" value="ECO:0007669"/>
    <property type="project" value="UniProtKB-KW"/>
</dbReference>
<dbReference type="AlphaFoldDB" id="A0A0D0Q134"/>
<dbReference type="EMBL" id="AONG01000016">
    <property type="protein sequence ID" value="KIQ68259.1"/>
    <property type="molecule type" value="Genomic_DNA"/>
</dbReference>
<name>A0A0D0Q134_9RHOB</name>
<feature type="compositionally biased region" description="Polar residues" evidence="1">
    <location>
        <begin position="1"/>
        <end position="21"/>
    </location>
</feature>
<dbReference type="Pfam" id="PF08242">
    <property type="entry name" value="Methyltransf_12"/>
    <property type="match status" value="1"/>
</dbReference>
<sequence>MQMSARNATAVTSSTGNSESGQSDRTDWTAYATSYDLLSEHNPAYRALLDDFRSFLGTIERPGLIYDIGGGTGNYTGIAAAAFPDSRIRLIEPDPGMLARAKSKLAAHDNVEYEGRSLETTGVTEPADLVVCVHALYTMPRQEQRLSDLRRLVRPGGLLYLVDIGRSLDLSDWRGFLFRHIVRETGLLGAIRIFWRGREITRQNNAIRRSQDAGVFWTFDAGVLASKAEAAGFEVLRQEQAYRGYSDLVVCRAAP</sequence>
<dbReference type="SUPFAM" id="SSF53335">
    <property type="entry name" value="S-adenosyl-L-methionine-dependent methyltransferases"/>
    <property type="match status" value="1"/>
</dbReference>
<dbReference type="InterPro" id="IPR013217">
    <property type="entry name" value="Methyltransf_12"/>
</dbReference>
<evidence type="ECO:0000259" key="2">
    <source>
        <dbReference type="Pfam" id="PF08242"/>
    </source>
</evidence>
<reference evidence="3 4" key="1">
    <citation type="submission" date="2013-01" db="EMBL/GenBank/DDBJ databases">
        <authorList>
            <person name="Fiebig A."/>
            <person name="Goeker M."/>
            <person name="Klenk H.-P.P."/>
        </authorList>
    </citation>
    <scope>NUCLEOTIDE SEQUENCE [LARGE SCALE GENOMIC DNA]</scope>
    <source>
        <strain evidence="3 4">DSM 24838</strain>
    </source>
</reference>
<evidence type="ECO:0000313" key="3">
    <source>
        <dbReference type="EMBL" id="KIQ68259.1"/>
    </source>
</evidence>
<dbReference type="CDD" id="cd02440">
    <property type="entry name" value="AdoMet_MTases"/>
    <property type="match status" value="1"/>
</dbReference>
<dbReference type="PANTHER" id="PTHR43861">
    <property type="entry name" value="TRANS-ACONITATE 2-METHYLTRANSFERASE-RELATED"/>
    <property type="match status" value="1"/>
</dbReference>
<keyword evidence="3" id="KW-0489">Methyltransferase</keyword>
<accession>A0A0D0Q134</accession>
<keyword evidence="3" id="KW-0808">Transferase</keyword>
<feature type="region of interest" description="Disordered" evidence="1">
    <location>
        <begin position="1"/>
        <end position="25"/>
    </location>
</feature>
<dbReference type="GO" id="GO:0032259">
    <property type="term" value="P:methylation"/>
    <property type="evidence" value="ECO:0007669"/>
    <property type="project" value="UniProtKB-KW"/>
</dbReference>
<comment type="caution">
    <text evidence="3">The sequence shown here is derived from an EMBL/GenBank/DDBJ whole genome shotgun (WGS) entry which is preliminary data.</text>
</comment>
<dbReference type="Gene3D" id="3.40.50.150">
    <property type="entry name" value="Vaccinia Virus protein VP39"/>
    <property type="match status" value="1"/>
</dbReference>
<evidence type="ECO:0000313" key="4">
    <source>
        <dbReference type="Proteomes" id="UP000035100"/>
    </source>
</evidence>
<gene>
    <name evidence="3" type="ORF">Wenmar_03269</name>
</gene>
<organism evidence="3 4">
    <name type="scientific">Wenxinia marina DSM 24838</name>
    <dbReference type="NCBI Taxonomy" id="1123501"/>
    <lineage>
        <taxon>Bacteria</taxon>
        <taxon>Pseudomonadati</taxon>
        <taxon>Pseudomonadota</taxon>
        <taxon>Alphaproteobacteria</taxon>
        <taxon>Rhodobacterales</taxon>
        <taxon>Roseobacteraceae</taxon>
        <taxon>Wenxinia</taxon>
    </lineage>
</organism>
<feature type="domain" description="Methyltransferase type 12" evidence="2">
    <location>
        <begin position="67"/>
        <end position="159"/>
    </location>
</feature>
<protein>
    <submittedName>
        <fullName evidence="3">Methyltransferase domain protein</fullName>
    </submittedName>
</protein>